<dbReference type="AlphaFoldDB" id="A0A5N5V3R9"/>
<proteinExistence type="predicted"/>
<dbReference type="Proteomes" id="UP000325690">
    <property type="component" value="Unassembled WGS sequence"/>
</dbReference>
<sequence length="289" mass="31805">MRVTDGQLRFWTGTPCQRVDWVVVRFSPGPGGRLQLVAPPGRATEVEYLTLDGPYPGGLTVKEPLADDFDWRTAKNVMLTVEPTDAPGGTPAELAEVISGSADHPEDTYYFQDIGWLNPEQVAAENGTSMLTICTEDPADEPELPETFGARVTDGTLRIRTGTPCDETNGVSVFFRPPDPTRRDVEFAVSIPHGAEPVDFDHLTLGEAPPGMAIDKPLPDGFDWRTMESVRLFIARPGYHRDTRVNLAEVIAGSPDHPDDTYYFQDVGWLNPEQAAEQAGETYLSACRR</sequence>
<keyword evidence="2" id="KW-1185">Reference proteome</keyword>
<protein>
    <submittedName>
        <fullName evidence="1">Uncharacterized protein</fullName>
    </submittedName>
</protein>
<reference evidence="1 2" key="1">
    <citation type="submission" date="2012-10" db="EMBL/GenBank/DDBJ databases">
        <title>The draft sequence of the Mycobacterium pheli genome.</title>
        <authorList>
            <person name="Pettersson B.M.F."/>
            <person name="Das S."/>
            <person name="Dasgupta S."/>
            <person name="Bhattacharya A."/>
            <person name="Kirsebom L.A."/>
        </authorList>
    </citation>
    <scope>NUCLEOTIDE SEQUENCE [LARGE SCALE GENOMIC DNA]</scope>
    <source>
        <strain evidence="1 2">CCUG 21000</strain>
    </source>
</reference>
<evidence type="ECO:0000313" key="1">
    <source>
        <dbReference type="EMBL" id="KAB7755139.1"/>
    </source>
</evidence>
<dbReference type="EMBL" id="ANBP01000018">
    <property type="protein sequence ID" value="KAB7755139.1"/>
    <property type="molecule type" value="Genomic_DNA"/>
</dbReference>
<accession>A0A5N5V3R9</accession>
<gene>
    <name evidence="1" type="ORF">MPHL21000_13810</name>
</gene>
<name>A0A5N5V3R9_MYCPH</name>
<organism evidence="1 2">
    <name type="scientific">Mycolicibacterium phlei DSM 43239 = CCUG 21000</name>
    <dbReference type="NCBI Taxonomy" id="1226750"/>
    <lineage>
        <taxon>Bacteria</taxon>
        <taxon>Bacillati</taxon>
        <taxon>Actinomycetota</taxon>
        <taxon>Actinomycetes</taxon>
        <taxon>Mycobacteriales</taxon>
        <taxon>Mycobacteriaceae</taxon>
        <taxon>Mycolicibacterium</taxon>
    </lineage>
</organism>
<comment type="caution">
    <text evidence="1">The sequence shown here is derived from an EMBL/GenBank/DDBJ whole genome shotgun (WGS) entry which is preliminary data.</text>
</comment>
<evidence type="ECO:0000313" key="2">
    <source>
        <dbReference type="Proteomes" id="UP000325690"/>
    </source>
</evidence>